<dbReference type="GO" id="GO:0003677">
    <property type="term" value="F:DNA binding"/>
    <property type="evidence" value="ECO:0007669"/>
    <property type="project" value="UniProtKB-KW"/>
</dbReference>
<dbReference type="AlphaFoldDB" id="A0A6A4JIY6"/>
<dbReference type="GO" id="GO:0006355">
    <property type="term" value="P:regulation of DNA-templated transcription"/>
    <property type="evidence" value="ECO:0007669"/>
    <property type="project" value="InterPro"/>
</dbReference>
<dbReference type="PRINTS" id="PR00929">
    <property type="entry name" value="ATHOOK"/>
</dbReference>
<feature type="compositionally biased region" description="Basic residues" evidence="3">
    <location>
        <begin position="141"/>
        <end position="151"/>
    </location>
</feature>
<accession>A0A6A4JIY6</accession>
<feature type="region of interest" description="Disordered" evidence="3">
    <location>
        <begin position="81"/>
        <end position="188"/>
    </location>
</feature>
<comment type="caution">
    <text evidence="4">The sequence shown here is derived from an EMBL/GenBank/DDBJ whole genome shotgun (WGS) entry which is preliminary data.</text>
</comment>
<dbReference type="EMBL" id="WIXP02000006">
    <property type="protein sequence ID" value="KAF6209135.1"/>
    <property type="molecule type" value="Genomic_DNA"/>
</dbReference>
<sequence length="188" mass="20745">MALLFSHRQPFGLAKLVSVTLWGWRASFRRSRSQGSNIDNNYRLTVPLPFHGRTLKTHHSACSSSVVRTYRSIYLPAMSDDGAPVVEKRGRGRTAKDKKKAEPVEEKEKAPSPAAKKRGRAAKDAPKKVVDTDGDDEVPVKRGRGRPKKKAGAAAAPKGKGRGRPKKEEKKEESEEEEQDGSDENGDE</sequence>
<feature type="compositionally biased region" description="Basic and acidic residues" evidence="3">
    <location>
        <begin position="99"/>
        <end position="110"/>
    </location>
</feature>
<dbReference type="Proteomes" id="UP000466442">
    <property type="component" value="Unassembled WGS sequence"/>
</dbReference>
<reference evidence="4" key="1">
    <citation type="journal article" date="2021" name="Mol. Ecol. Resour.">
        <title>Apolygus lucorum genome provides insights into omnivorousness and mesophyll feeding.</title>
        <authorList>
            <person name="Liu Y."/>
            <person name="Liu H."/>
            <person name="Wang H."/>
            <person name="Huang T."/>
            <person name="Liu B."/>
            <person name="Yang B."/>
            <person name="Yin L."/>
            <person name="Li B."/>
            <person name="Zhang Y."/>
            <person name="Zhang S."/>
            <person name="Jiang F."/>
            <person name="Zhang X."/>
            <person name="Ren Y."/>
            <person name="Wang B."/>
            <person name="Wang S."/>
            <person name="Lu Y."/>
            <person name="Wu K."/>
            <person name="Fan W."/>
            <person name="Wang G."/>
        </authorList>
    </citation>
    <scope>NUCLEOTIDE SEQUENCE</scope>
    <source>
        <strain evidence="4">12Hb</strain>
    </source>
</reference>
<evidence type="ECO:0000256" key="1">
    <source>
        <dbReference type="ARBA" id="ARBA00022737"/>
    </source>
</evidence>
<dbReference type="InterPro" id="IPR017956">
    <property type="entry name" value="AT_hook_DNA-bd_motif"/>
</dbReference>
<keyword evidence="5" id="KW-1185">Reference proteome</keyword>
<keyword evidence="2" id="KW-0238">DNA-binding</keyword>
<feature type="compositionally biased region" description="Acidic residues" evidence="3">
    <location>
        <begin position="174"/>
        <end position="188"/>
    </location>
</feature>
<dbReference type="GO" id="GO:0005634">
    <property type="term" value="C:nucleus"/>
    <property type="evidence" value="ECO:0007669"/>
    <property type="project" value="InterPro"/>
</dbReference>
<gene>
    <name evidence="4" type="ORF">GE061_014879</name>
</gene>
<feature type="compositionally biased region" description="Basic and acidic residues" evidence="3">
    <location>
        <begin position="121"/>
        <end position="131"/>
    </location>
</feature>
<evidence type="ECO:0000256" key="3">
    <source>
        <dbReference type="SAM" id="MobiDB-lite"/>
    </source>
</evidence>
<dbReference type="PRINTS" id="PR00930">
    <property type="entry name" value="HIGHMOBLTYIY"/>
</dbReference>
<evidence type="ECO:0000313" key="4">
    <source>
        <dbReference type="EMBL" id="KAF6209135.1"/>
    </source>
</evidence>
<proteinExistence type="predicted"/>
<evidence type="ECO:0000313" key="5">
    <source>
        <dbReference type="Proteomes" id="UP000466442"/>
    </source>
</evidence>
<dbReference type="SMART" id="SM00384">
    <property type="entry name" value="AT_hook"/>
    <property type="match status" value="4"/>
</dbReference>
<evidence type="ECO:0000256" key="2">
    <source>
        <dbReference type="ARBA" id="ARBA00023125"/>
    </source>
</evidence>
<organism evidence="4 5">
    <name type="scientific">Apolygus lucorum</name>
    <name type="common">Small green plant bug</name>
    <name type="synonym">Lygocoris lucorum</name>
    <dbReference type="NCBI Taxonomy" id="248454"/>
    <lineage>
        <taxon>Eukaryota</taxon>
        <taxon>Metazoa</taxon>
        <taxon>Ecdysozoa</taxon>
        <taxon>Arthropoda</taxon>
        <taxon>Hexapoda</taxon>
        <taxon>Insecta</taxon>
        <taxon>Pterygota</taxon>
        <taxon>Neoptera</taxon>
        <taxon>Paraneoptera</taxon>
        <taxon>Hemiptera</taxon>
        <taxon>Heteroptera</taxon>
        <taxon>Panheteroptera</taxon>
        <taxon>Cimicomorpha</taxon>
        <taxon>Miridae</taxon>
        <taxon>Mirini</taxon>
        <taxon>Apolygus</taxon>
    </lineage>
</organism>
<keyword evidence="1" id="KW-0677">Repeat</keyword>
<dbReference type="GO" id="GO:0000785">
    <property type="term" value="C:chromatin"/>
    <property type="evidence" value="ECO:0007669"/>
    <property type="project" value="InterPro"/>
</dbReference>
<name>A0A6A4JIY6_APOLU</name>
<protein>
    <submittedName>
        <fullName evidence="4">Uncharacterized protein</fullName>
    </submittedName>
</protein>
<dbReference type="InterPro" id="IPR000116">
    <property type="entry name" value="HMGA"/>
</dbReference>